<keyword evidence="2" id="KW-1185">Reference proteome</keyword>
<evidence type="ECO:0000313" key="2">
    <source>
        <dbReference type="Proteomes" id="UP000266301"/>
    </source>
</evidence>
<dbReference type="KEGG" id="cfer:D4Z93_09175"/>
<dbReference type="AlphaFoldDB" id="A0A386H586"/>
<sequence length="112" mass="13008">MDNDEKILISKGSINSIISGLSSIKVISQDKGIRKEAEKLLKMLQYEVGINSKSLEDRIREKMKETKSTDPDMNANLYILHRKLVNKQITEEQALKMFETYVKIEPYDKKIF</sequence>
<proteinExistence type="predicted"/>
<evidence type="ECO:0000313" key="1">
    <source>
        <dbReference type="EMBL" id="AYD40693.1"/>
    </source>
</evidence>
<dbReference type="Proteomes" id="UP000266301">
    <property type="component" value="Chromosome"/>
</dbReference>
<dbReference type="OrthoDB" id="1930945at2"/>
<dbReference type="RefSeq" id="WP_119972846.1">
    <property type="nucleotide sequence ID" value="NZ_CP032416.1"/>
</dbReference>
<name>A0A386H586_9CLOT</name>
<dbReference type="EMBL" id="CP032416">
    <property type="protein sequence ID" value="AYD40693.1"/>
    <property type="molecule type" value="Genomic_DNA"/>
</dbReference>
<protein>
    <submittedName>
        <fullName evidence="1">Uncharacterized protein</fullName>
    </submittedName>
</protein>
<organism evidence="1 2">
    <name type="scientific">Clostridium fermenticellae</name>
    <dbReference type="NCBI Taxonomy" id="2068654"/>
    <lineage>
        <taxon>Bacteria</taxon>
        <taxon>Bacillati</taxon>
        <taxon>Bacillota</taxon>
        <taxon>Clostridia</taxon>
        <taxon>Eubacteriales</taxon>
        <taxon>Clostridiaceae</taxon>
        <taxon>Clostridium</taxon>
    </lineage>
</organism>
<gene>
    <name evidence="1" type="ORF">D4Z93_09175</name>
</gene>
<accession>A0A386H586</accession>
<reference evidence="1 2" key="1">
    <citation type="journal article" date="2019" name="Int. J. Syst. Evol. Microbiol.">
        <title>Clostridium fermenticellae sp. nov., isolated from the mud in a fermentation cellar for the production of the Chinese liquor, baijiu.</title>
        <authorList>
            <person name="Xu P.X."/>
            <person name="Chai L.J."/>
            <person name="Qiu T."/>
            <person name="Zhang X.J."/>
            <person name="Lu Z.M."/>
            <person name="Xiao C."/>
            <person name="Wang S.T."/>
            <person name="Shen C.H."/>
            <person name="Shi J.S."/>
            <person name="Xu Z.H."/>
        </authorList>
    </citation>
    <scope>NUCLEOTIDE SEQUENCE [LARGE SCALE GENOMIC DNA]</scope>
    <source>
        <strain evidence="1 2">JN500901</strain>
    </source>
</reference>